<reference evidence="5 6" key="2">
    <citation type="submission" date="2018-06" db="EMBL/GenBank/DDBJ databases">
        <title>Metagenomic assembly of (sub)arctic Cyanobacteria and their associated microbiome from non-axenic cultures.</title>
        <authorList>
            <person name="Baurain D."/>
        </authorList>
    </citation>
    <scope>NUCLEOTIDE SEQUENCE [LARGE SCALE GENOMIC DNA]</scope>
    <source>
        <strain evidence="5">ULC066bin1</strain>
    </source>
</reference>
<dbReference type="InterPro" id="IPR004155">
    <property type="entry name" value="PBS_lyase_HEAT"/>
</dbReference>
<evidence type="ECO:0000256" key="2">
    <source>
        <dbReference type="ARBA" id="ARBA00022737"/>
    </source>
</evidence>
<dbReference type="InterPro" id="IPR000225">
    <property type="entry name" value="Armadillo"/>
</dbReference>
<dbReference type="InterPro" id="IPR003593">
    <property type="entry name" value="AAA+_ATPase"/>
</dbReference>
<organism evidence="5 6">
    <name type="scientific">Pseudanabaena frigida</name>
    <dbReference type="NCBI Taxonomy" id="945775"/>
    <lineage>
        <taxon>Bacteria</taxon>
        <taxon>Bacillati</taxon>
        <taxon>Cyanobacteriota</taxon>
        <taxon>Cyanophyceae</taxon>
        <taxon>Pseudanabaenales</taxon>
        <taxon>Pseudanabaenaceae</taxon>
        <taxon>Pseudanabaena</taxon>
    </lineage>
</organism>
<dbReference type="Pfam" id="PF03130">
    <property type="entry name" value="HEAT_PBS"/>
    <property type="match status" value="2"/>
</dbReference>
<dbReference type="Pfam" id="PF05729">
    <property type="entry name" value="NACHT"/>
    <property type="match status" value="1"/>
</dbReference>
<dbReference type="SUPFAM" id="SSF48371">
    <property type="entry name" value="ARM repeat"/>
    <property type="match status" value="2"/>
</dbReference>
<feature type="domain" description="NACHT" evidence="4">
    <location>
        <begin position="93"/>
        <end position="214"/>
    </location>
</feature>
<protein>
    <recommendedName>
        <fullName evidence="4">NACHT domain-containing protein</fullName>
    </recommendedName>
</protein>
<evidence type="ECO:0000313" key="5">
    <source>
        <dbReference type="EMBL" id="PZO42218.1"/>
    </source>
</evidence>
<dbReference type="Gene3D" id="1.25.10.10">
    <property type="entry name" value="Leucine-rich Repeat Variant"/>
    <property type="match status" value="7"/>
</dbReference>
<accession>A0A2W4YGL5</accession>
<evidence type="ECO:0000256" key="3">
    <source>
        <dbReference type="ARBA" id="ARBA00022738"/>
    </source>
</evidence>
<comment type="caution">
    <text evidence="5">The sequence shown here is derived from an EMBL/GenBank/DDBJ whole genome shotgun (WGS) entry which is preliminary data.</text>
</comment>
<dbReference type="Pfam" id="PF13646">
    <property type="entry name" value="HEAT_2"/>
    <property type="match status" value="4"/>
</dbReference>
<dbReference type="Gene3D" id="3.40.50.300">
    <property type="entry name" value="P-loop containing nucleotide triphosphate hydrolases"/>
    <property type="match status" value="1"/>
</dbReference>
<gene>
    <name evidence="5" type="ORF">DCF19_08240</name>
</gene>
<dbReference type="InterPro" id="IPR016024">
    <property type="entry name" value="ARM-type_fold"/>
</dbReference>
<dbReference type="InterPro" id="IPR011989">
    <property type="entry name" value="ARM-like"/>
</dbReference>
<proteinExistence type="predicted"/>
<dbReference type="EMBL" id="QBML01000008">
    <property type="protein sequence ID" value="PZO42218.1"/>
    <property type="molecule type" value="Genomic_DNA"/>
</dbReference>
<dbReference type="SMART" id="SM00185">
    <property type="entry name" value="ARM"/>
    <property type="match status" value="4"/>
</dbReference>
<dbReference type="SUPFAM" id="SSF52540">
    <property type="entry name" value="P-loop containing nucleoside triphosphate hydrolases"/>
    <property type="match status" value="1"/>
</dbReference>
<dbReference type="SMART" id="SM00567">
    <property type="entry name" value="EZ_HEAT"/>
    <property type="match status" value="18"/>
</dbReference>
<dbReference type="PROSITE" id="PS50837">
    <property type="entry name" value="NACHT"/>
    <property type="match status" value="1"/>
</dbReference>
<dbReference type="GO" id="GO:0016491">
    <property type="term" value="F:oxidoreductase activity"/>
    <property type="evidence" value="ECO:0007669"/>
    <property type="project" value="TreeGrafter"/>
</dbReference>
<dbReference type="SMART" id="SM00382">
    <property type="entry name" value="AAA"/>
    <property type="match status" value="1"/>
</dbReference>
<keyword evidence="3" id="KW-0605">Phycobilisome</keyword>
<dbReference type="Pfam" id="PF02985">
    <property type="entry name" value="HEAT"/>
    <property type="match status" value="1"/>
</dbReference>
<dbReference type="GO" id="GO:0030089">
    <property type="term" value="C:phycobilisome"/>
    <property type="evidence" value="ECO:0007669"/>
    <property type="project" value="UniProtKB-KW"/>
</dbReference>
<dbReference type="AlphaFoldDB" id="A0A2W4YGL5"/>
<dbReference type="PANTHER" id="PTHR12697">
    <property type="entry name" value="PBS LYASE HEAT-LIKE PROTEIN"/>
    <property type="match status" value="1"/>
</dbReference>
<dbReference type="InterPro" id="IPR027417">
    <property type="entry name" value="P-loop_NTPase"/>
</dbReference>
<keyword evidence="1" id="KW-0042">Antenna complex</keyword>
<dbReference type="InterPro" id="IPR000357">
    <property type="entry name" value="HEAT"/>
</dbReference>
<dbReference type="PANTHER" id="PTHR12697:SF5">
    <property type="entry name" value="DEOXYHYPUSINE HYDROXYLASE"/>
    <property type="match status" value="1"/>
</dbReference>
<evidence type="ECO:0000256" key="1">
    <source>
        <dbReference type="ARBA" id="ARBA00022549"/>
    </source>
</evidence>
<evidence type="ECO:0000259" key="4">
    <source>
        <dbReference type="PROSITE" id="PS50837"/>
    </source>
</evidence>
<reference evidence="5 6" key="1">
    <citation type="submission" date="2018-04" db="EMBL/GenBank/DDBJ databases">
        <authorList>
            <person name="Go L.Y."/>
            <person name="Mitchell J.A."/>
        </authorList>
    </citation>
    <scope>NUCLEOTIDE SEQUENCE [LARGE SCALE GENOMIC DNA]</scope>
    <source>
        <strain evidence="5">ULC066bin1</strain>
    </source>
</reference>
<name>A0A2W4YGL5_9CYAN</name>
<sequence>MGVEICFDNYLRSVVSAYQQWWRLYTLTDATGRESQRVERDRISPAFFDFGLMVQTVEPPKAEQERELEQDREKKEKIERLPVLEGICKYAAEHVLLVGRPGSGKSTALARLLLQEAENALSIAGAKIPVLVELRYLPSEANESSVCDRILAFMHKHDPALDIDEAGIKQLLRQGRLLLLVDGVNELPSDRGRVMVNQFRELYQKTCPMIFTTRELSAGGDLGIAKRLEMQPLTEPQMQQFVMAYLPTQGERLLRQLSGRLREFGQTPLLLWMLCSLFQHPEFKGQIPPNLGMVFRAFTVGYGDRIKQDVTLSKDSRAWWGRLLQYLAFKMTCGESLTELQVAISRREAEQILVEFLRGKVEFADDCAVRWLEDLLKHHLIQISNDRIEFRHQLIQEYYAAEWLLGLLPSLSDARLQQGYLNYLKWTEPLALMLELVEGEEQAVRVVRLALEVDLRLGARLAGAVKYGLQEKTVGVLIWEIDERKIPKLYAIELLGETRSDRTVKHLILNLNDTNPHVRRNVAESLGKIIGDKAIEMLIHTLQDIDSEMRWYAAEALDRIRNEKAVDVLIISLSNIDSNLRINAAKSLGNIGSDKAIDALIIALNDIDPSVRWYAAEALGNIGSDKAIDALIIALNDIDPSVRWYAAEALGNIGSDKAIDALIIALNDIDPSVRWYAAEALGNIGSDKAIDALIIALNDIDPSVRWYAAEALGNIGSDKAIDALIIALNDIEPSVCRIAAEALSKIGGDKAIDFLVESLKDEQNSVSAGTAESLNNIGGDKAIDFLIGSLKDKRVSRHISVTEALSKISSEKVVKHLIHTLHDTDFGVRWYAADALAKIGTSKAIKLLIHTLNDINSDIRWYAVDALGKIGCKEAIHPLIYTLRDVDSFVRGLAAEALGKIDSKESVNALIYALRDPDSFVRRLSAEALGKINSKESINAFIYALRDPDSSVRRLAAEALGKIDSKESINPLIYALRDPDSSVRRLAAEALGKIDSKESINPLIYALRDPDSSVRRLAAEALGKIDSKESINPLIYALRDPDFLVRKVVSEALGKIGITQSTKTIAPLIYAFRDTEFDSDVCRIIATVLVNIANTAKNLPTLTKYLPYLLTLIPTEASQQALSVITAIQARCKYYNYDIAQTPLPPEDNPNPTTGNTYIFNDKVGQVVENLTVQRDNIATQNNQKTLPES</sequence>
<dbReference type="InterPro" id="IPR007111">
    <property type="entry name" value="NACHT_NTPase"/>
</dbReference>
<keyword evidence="2" id="KW-0677">Repeat</keyword>
<dbReference type="Proteomes" id="UP000249467">
    <property type="component" value="Unassembled WGS sequence"/>
</dbReference>
<evidence type="ECO:0000313" key="6">
    <source>
        <dbReference type="Proteomes" id="UP000249467"/>
    </source>
</evidence>